<evidence type="ECO:0000259" key="3">
    <source>
        <dbReference type="PROSITE" id="PS51371"/>
    </source>
</evidence>
<keyword evidence="1 2" id="KW-0129">CBS domain</keyword>
<dbReference type="PROSITE" id="PS51371">
    <property type="entry name" value="CBS"/>
    <property type="match status" value="2"/>
</dbReference>
<evidence type="ECO:0000256" key="2">
    <source>
        <dbReference type="PROSITE-ProRule" id="PRU00703"/>
    </source>
</evidence>
<keyword evidence="5" id="KW-1185">Reference proteome</keyword>
<protein>
    <submittedName>
        <fullName evidence="4">CBS domain-containing protein</fullName>
    </submittedName>
</protein>
<proteinExistence type="predicted"/>
<dbReference type="Gene3D" id="3.10.580.10">
    <property type="entry name" value="CBS-domain"/>
    <property type="match status" value="1"/>
</dbReference>
<gene>
    <name evidence="4" type="ORF">SAMN04488067_11853</name>
</gene>
<organism evidence="4 5">
    <name type="scientific">Halorubrum xinjiangense</name>
    <dbReference type="NCBI Taxonomy" id="261291"/>
    <lineage>
        <taxon>Archaea</taxon>
        <taxon>Methanobacteriati</taxon>
        <taxon>Methanobacteriota</taxon>
        <taxon>Stenosarchaea group</taxon>
        <taxon>Halobacteria</taxon>
        <taxon>Halobacteriales</taxon>
        <taxon>Haloferacaceae</taxon>
        <taxon>Halorubrum</taxon>
    </lineage>
</organism>
<dbReference type="SMART" id="SM00116">
    <property type="entry name" value="CBS"/>
    <property type="match status" value="2"/>
</dbReference>
<dbReference type="OrthoDB" id="43333at2157"/>
<dbReference type="PANTHER" id="PTHR43080">
    <property type="entry name" value="CBS DOMAIN-CONTAINING PROTEIN CBSX3, MITOCHONDRIAL"/>
    <property type="match status" value="1"/>
</dbReference>
<evidence type="ECO:0000313" key="5">
    <source>
        <dbReference type="Proteomes" id="UP000324020"/>
    </source>
</evidence>
<dbReference type="Proteomes" id="UP000324020">
    <property type="component" value="Unassembled WGS sequence"/>
</dbReference>
<dbReference type="RefSeq" id="WP_149799838.1">
    <property type="nucleotide sequence ID" value="NZ_FNBO01000018.1"/>
</dbReference>
<dbReference type="SUPFAM" id="SSF54631">
    <property type="entry name" value="CBS-domain pair"/>
    <property type="match status" value="1"/>
</dbReference>
<evidence type="ECO:0000256" key="1">
    <source>
        <dbReference type="ARBA" id="ARBA00023122"/>
    </source>
</evidence>
<feature type="domain" description="CBS" evidence="3">
    <location>
        <begin position="9"/>
        <end position="65"/>
    </location>
</feature>
<dbReference type="InterPro" id="IPR051257">
    <property type="entry name" value="Diverse_CBS-Domain"/>
</dbReference>
<sequence>MTLTARDLMEPDVKTVSPDDDVAEAFKRFARYEFSGFPVVDDDERVVGVVTESDLVDLFEPEDETLWIPIGLPPFVDTLSYQVKRPWADIDLGVDLIRNADRPISEVMSTDVATVTPDADVDDVLDLLVGGDPDINRVPVVDEEGRIVGIIARQDVIRAFRDRRLV</sequence>
<evidence type="ECO:0000313" key="4">
    <source>
        <dbReference type="EMBL" id="SDG17554.1"/>
    </source>
</evidence>
<dbReference type="AlphaFoldDB" id="A0A1G7S3K9"/>
<dbReference type="InterPro" id="IPR000644">
    <property type="entry name" value="CBS_dom"/>
</dbReference>
<feature type="domain" description="CBS" evidence="3">
    <location>
        <begin position="108"/>
        <end position="166"/>
    </location>
</feature>
<reference evidence="4 5" key="1">
    <citation type="submission" date="2016-10" db="EMBL/GenBank/DDBJ databases">
        <authorList>
            <person name="Varghese N."/>
            <person name="Submissions S."/>
        </authorList>
    </citation>
    <scope>NUCLEOTIDE SEQUENCE [LARGE SCALE GENOMIC DNA]</scope>
    <source>
        <strain evidence="4 5">CGMCC 1.3527</strain>
    </source>
</reference>
<dbReference type="PANTHER" id="PTHR43080:SF26">
    <property type="entry name" value="REGULATORY PROTEIN"/>
    <property type="match status" value="1"/>
</dbReference>
<accession>A0A1G7S3K9</accession>
<name>A0A1G7S3K9_9EURY</name>
<dbReference type="InterPro" id="IPR046342">
    <property type="entry name" value="CBS_dom_sf"/>
</dbReference>
<dbReference type="EMBL" id="FNBO01000018">
    <property type="protein sequence ID" value="SDG17554.1"/>
    <property type="molecule type" value="Genomic_DNA"/>
</dbReference>
<dbReference type="Pfam" id="PF00571">
    <property type="entry name" value="CBS"/>
    <property type="match status" value="2"/>
</dbReference>